<sequence length="293" mass="31223">MDPRIIDLYDRFTHGHVGRRAFMERLATLAGSAAAAAALLPLLANDYARATIVEPDDPRLDISTVRYPSGGASVSGYLARARRVDARRPAVIVIHENRGLNPHIKDVTRRLALEGYLAFGIDLLSSEGGTPEDEDKAREAIAALDRTATVARLVDAVAFLAAHSASTGTVGAIGFCWGGGMVNLLAEASPQLKAGVAYYGMQPPLDRVDAIRAALLLHYAGLDTRINEGIPAYEAALKAAGTDYTVHVYEGAQHAFNNDTSPTRYDPAAATLAWERTGAFLARHLGAPPPVET</sequence>
<dbReference type="Gene3D" id="3.40.50.1820">
    <property type="entry name" value="alpha/beta hydrolase"/>
    <property type="match status" value="1"/>
</dbReference>
<keyword evidence="3" id="KW-0378">Hydrolase</keyword>
<dbReference type="InterPro" id="IPR029058">
    <property type="entry name" value="AB_hydrolase_fold"/>
</dbReference>
<dbReference type="PANTHER" id="PTHR46623">
    <property type="entry name" value="CARBOXYMETHYLENEBUTENOLIDASE-RELATED"/>
    <property type="match status" value="1"/>
</dbReference>
<evidence type="ECO:0000259" key="2">
    <source>
        <dbReference type="Pfam" id="PF23678"/>
    </source>
</evidence>
<dbReference type="Pfam" id="PF01738">
    <property type="entry name" value="DLH"/>
    <property type="match status" value="1"/>
</dbReference>
<dbReference type="InterPro" id="IPR051049">
    <property type="entry name" value="Dienelactone_hydrolase-like"/>
</dbReference>
<keyword evidence="4" id="KW-1185">Reference proteome</keyword>
<reference evidence="3 4" key="1">
    <citation type="submission" date="2020-08" db="EMBL/GenBank/DDBJ databases">
        <title>Genomic Encyclopedia of Type Strains, Phase IV (KMG-IV): sequencing the most valuable type-strain genomes for metagenomic binning, comparative biology and taxonomic classification.</title>
        <authorList>
            <person name="Goeker M."/>
        </authorList>
    </citation>
    <scope>NUCLEOTIDE SEQUENCE [LARGE SCALE GENOMIC DNA]</scope>
    <source>
        <strain evidence="3 4">DSM 5895</strain>
    </source>
</reference>
<dbReference type="Pfam" id="PF23678">
    <property type="entry name" value="YqhI"/>
    <property type="match status" value="1"/>
</dbReference>
<feature type="domain" description="YqhI" evidence="2">
    <location>
        <begin position="2"/>
        <end position="27"/>
    </location>
</feature>
<protein>
    <submittedName>
        <fullName evidence="3">Carboxymethylenebutenolidase</fullName>
        <ecNumber evidence="3">3.1.1.45</ecNumber>
    </submittedName>
</protein>
<dbReference type="InterPro" id="IPR002925">
    <property type="entry name" value="Dienelactn_hydro"/>
</dbReference>
<dbReference type="InterPro" id="IPR057802">
    <property type="entry name" value="YqhI_dom"/>
</dbReference>
<feature type="domain" description="Dienelactone hydrolase" evidence="1">
    <location>
        <begin position="75"/>
        <end position="284"/>
    </location>
</feature>
<dbReference type="PANTHER" id="PTHR46623:SF6">
    <property type="entry name" value="ALPHA_BETA-HYDROLASES SUPERFAMILY PROTEIN"/>
    <property type="match status" value="1"/>
</dbReference>
<dbReference type="AlphaFoldDB" id="A0A839Z425"/>
<evidence type="ECO:0000313" key="3">
    <source>
        <dbReference type="EMBL" id="MBB3769723.1"/>
    </source>
</evidence>
<dbReference type="RefSeq" id="WP_183187918.1">
    <property type="nucleotide sequence ID" value="NZ_JACICD010000001.1"/>
</dbReference>
<dbReference type="EC" id="3.1.1.45" evidence="3"/>
<dbReference type="InterPro" id="IPR006311">
    <property type="entry name" value="TAT_signal"/>
</dbReference>
<organism evidence="3 4">
    <name type="scientific">Ancylobacter tetraedralis</name>
    <dbReference type="NCBI Taxonomy" id="217068"/>
    <lineage>
        <taxon>Bacteria</taxon>
        <taxon>Pseudomonadati</taxon>
        <taxon>Pseudomonadota</taxon>
        <taxon>Alphaproteobacteria</taxon>
        <taxon>Hyphomicrobiales</taxon>
        <taxon>Xanthobacteraceae</taxon>
        <taxon>Ancylobacter</taxon>
    </lineage>
</organism>
<name>A0A839Z425_9HYPH</name>
<proteinExistence type="predicted"/>
<dbReference type="GO" id="GO:0008806">
    <property type="term" value="F:carboxymethylenebutenolidase activity"/>
    <property type="evidence" value="ECO:0007669"/>
    <property type="project" value="UniProtKB-EC"/>
</dbReference>
<dbReference type="PROSITE" id="PS51318">
    <property type="entry name" value="TAT"/>
    <property type="match status" value="1"/>
</dbReference>
<evidence type="ECO:0000259" key="1">
    <source>
        <dbReference type="Pfam" id="PF01738"/>
    </source>
</evidence>
<comment type="caution">
    <text evidence="3">The sequence shown here is derived from an EMBL/GenBank/DDBJ whole genome shotgun (WGS) entry which is preliminary data.</text>
</comment>
<dbReference type="Proteomes" id="UP000533469">
    <property type="component" value="Unassembled WGS sequence"/>
</dbReference>
<gene>
    <name evidence="3" type="ORF">FHS55_000309</name>
</gene>
<evidence type="ECO:0000313" key="4">
    <source>
        <dbReference type="Proteomes" id="UP000533469"/>
    </source>
</evidence>
<accession>A0A839Z425</accession>
<dbReference type="EMBL" id="JACICD010000001">
    <property type="protein sequence ID" value="MBB3769723.1"/>
    <property type="molecule type" value="Genomic_DNA"/>
</dbReference>
<dbReference type="SUPFAM" id="SSF53474">
    <property type="entry name" value="alpha/beta-Hydrolases"/>
    <property type="match status" value="1"/>
</dbReference>